<dbReference type="Proteomes" id="UP000831880">
    <property type="component" value="Chromosome"/>
</dbReference>
<proteinExistence type="predicted"/>
<dbReference type="RefSeq" id="WP_244751818.1">
    <property type="nucleotide sequence ID" value="NZ_CP095074.1"/>
</dbReference>
<dbReference type="EMBL" id="CP095074">
    <property type="protein sequence ID" value="UOQ92208.1"/>
    <property type="molecule type" value="Genomic_DNA"/>
</dbReference>
<keyword evidence="2" id="KW-1185">Reference proteome</keyword>
<organism evidence="1 2">
    <name type="scientific">Halobacillus shinanisalinarum</name>
    <dbReference type="NCBI Taxonomy" id="2932258"/>
    <lineage>
        <taxon>Bacteria</taxon>
        <taxon>Bacillati</taxon>
        <taxon>Bacillota</taxon>
        <taxon>Bacilli</taxon>
        <taxon>Bacillales</taxon>
        <taxon>Bacillaceae</taxon>
        <taxon>Halobacillus</taxon>
    </lineage>
</organism>
<gene>
    <name evidence="1" type="ORF">MUO14_17195</name>
</gene>
<evidence type="ECO:0000313" key="2">
    <source>
        <dbReference type="Proteomes" id="UP000831880"/>
    </source>
</evidence>
<name>A0ABY4GWC8_9BACI</name>
<protein>
    <submittedName>
        <fullName evidence="1">Uncharacterized protein</fullName>
    </submittedName>
</protein>
<reference evidence="1 2" key="1">
    <citation type="submission" date="2022-04" db="EMBL/GenBank/DDBJ databases">
        <title>Halobacillus sp. isolated from saltern.</title>
        <authorList>
            <person name="Won M."/>
            <person name="Lee C.-M."/>
            <person name="Woen H.-Y."/>
            <person name="Kwon S.-W."/>
        </authorList>
    </citation>
    <scope>NUCLEOTIDE SEQUENCE [LARGE SCALE GENOMIC DNA]</scope>
    <source>
        <strain evidence="1 2">SSTM10-2</strain>
    </source>
</reference>
<evidence type="ECO:0000313" key="1">
    <source>
        <dbReference type="EMBL" id="UOQ92208.1"/>
    </source>
</evidence>
<accession>A0ABY4GWC8</accession>
<sequence length="90" mass="10198">MKIKNNKITEIKLPTATFRQVPFELNNAKISDAPKAKTANRKKLLPMKSTFGATNKKQITINKVNTNEKIPKEFLNKPPPPFYLATILFA</sequence>